<name>A0ABX8WFJ9_9HYPH</name>
<dbReference type="Gene3D" id="3.10.580.10">
    <property type="entry name" value="CBS-domain"/>
    <property type="match status" value="1"/>
</dbReference>
<dbReference type="InterPro" id="IPR051257">
    <property type="entry name" value="Diverse_CBS-Domain"/>
</dbReference>
<dbReference type="PROSITE" id="PS51371">
    <property type="entry name" value="CBS"/>
    <property type="match status" value="2"/>
</dbReference>
<evidence type="ECO:0000313" key="5">
    <source>
        <dbReference type="Proteomes" id="UP000825799"/>
    </source>
</evidence>
<feature type="domain" description="CBS" evidence="3">
    <location>
        <begin position="8"/>
        <end position="68"/>
    </location>
</feature>
<sequence>MHVDAILKTKGSDVFTLPRTGTLADAVAMLNAHNIGAIVITEDAGRIVGILSERDIVRQLGKNPSGALSLSIADCMTKGVVTCERTTTIDDVMESMTQRRIRHMPVAADGKLIGIISIGDVVKLKIAEVEHEAESLREYIAG</sequence>
<dbReference type="InterPro" id="IPR044725">
    <property type="entry name" value="CBSX3_CBS_dom"/>
</dbReference>
<dbReference type="InterPro" id="IPR046342">
    <property type="entry name" value="CBS_dom_sf"/>
</dbReference>
<dbReference type="SMART" id="SM00116">
    <property type="entry name" value="CBS"/>
    <property type="match status" value="2"/>
</dbReference>
<keyword evidence="1 2" id="KW-0129">CBS domain</keyword>
<dbReference type="CDD" id="cd04623">
    <property type="entry name" value="CBS_pair_bac_euk"/>
    <property type="match status" value="1"/>
</dbReference>
<evidence type="ECO:0000259" key="3">
    <source>
        <dbReference type="PROSITE" id="PS51371"/>
    </source>
</evidence>
<feature type="domain" description="CBS" evidence="3">
    <location>
        <begin position="76"/>
        <end position="134"/>
    </location>
</feature>
<dbReference type="EMBL" id="CP080590">
    <property type="protein sequence ID" value="QYO75756.1"/>
    <property type="molecule type" value="Genomic_DNA"/>
</dbReference>
<dbReference type="InterPro" id="IPR000644">
    <property type="entry name" value="CBS_dom"/>
</dbReference>
<dbReference type="PANTHER" id="PTHR43080:SF2">
    <property type="entry name" value="CBS DOMAIN-CONTAINING PROTEIN"/>
    <property type="match status" value="1"/>
</dbReference>
<protein>
    <submittedName>
        <fullName evidence="4">CBS domain-containing protein</fullName>
    </submittedName>
</protein>
<keyword evidence="5" id="KW-1185">Reference proteome</keyword>
<organism evidence="4 5">
    <name type="scientific">Devosia salina</name>
    <dbReference type="NCBI Taxonomy" id="2860336"/>
    <lineage>
        <taxon>Bacteria</taxon>
        <taxon>Pseudomonadati</taxon>
        <taxon>Pseudomonadota</taxon>
        <taxon>Alphaproteobacteria</taxon>
        <taxon>Hyphomicrobiales</taxon>
        <taxon>Devosiaceae</taxon>
        <taxon>Devosia</taxon>
    </lineage>
</organism>
<accession>A0ABX8WFJ9</accession>
<evidence type="ECO:0000313" key="4">
    <source>
        <dbReference type="EMBL" id="QYO75756.1"/>
    </source>
</evidence>
<proteinExistence type="predicted"/>
<dbReference type="RefSeq" id="WP_220304251.1">
    <property type="nucleotide sequence ID" value="NZ_CP080590.1"/>
</dbReference>
<dbReference type="Pfam" id="PF00571">
    <property type="entry name" value="CBS"/>
    <property type="match status" value="2"/>
</dbReference>
<gene>
    <name evidence="4" type="ORF">K1X15_14095</name>
</gene>
<reference evidence="4 5" key="1">
    <citation type="submission" date="2021-08" db="EMBL/GenBank/DDBJ databases">
        <title>Devosia salina sp. nov., isolated from the South China Sea sediment.</title>
        <authorList>
            <person name="Zhou Z."/>
        </authorList>
    </citation>
    <scope>NUCLEOTIDE SEQUENCE [LARGE SCALE GENOMIC DNA]</scope>
    <source>
        <strain evidence="4 5">SCS-3</strain>
    </source>
</reference>
<dbReference type="Proteomes" id="UP000825799">
    <property type="component" value="Chromosome"/>
</dbReference>
<dbReference type="SUPFAM" id="SSF54631">
    <property type="entry name" value="CBS-domain pair"/>
    <property type="match status" value="1"/>
</dbReference>
<evidence type="ECO:0000256" key="1">
    <source>
        <dbReference type="ARBA" id="ARBA00023122"/>
    </source>
</evidence>
<dbReference type="PANTHER" id="PTHR43080">
    <property type="entry name" value="CBS DOMAIN-CONTAINING PROTEIN CBSX3, MITOCHONDRIAL"/>
    <property type="match status" value="1"/>
</dbReference>
<evidence type="ECO:0000256" key="2">
    <source>
        <dbReference type="PROSITE-ProRule" id="PRU00703"/>
    </source>
</evidence>